<protein>
    <submittedName>
        <fullName evidence="2">Formylglycine-generating enzyme family protein</fullName>
    </submittedName>
</protein>
<dbReference type="InterPro" id="IPR005532">
    <property type="entry name" value="SUMF_dom"/>
</dbReference>
<accession>A0ABQ5K5P7</accession>
<gene>
    <name evidence="2" type="ORF">ADUPG1_004812</name>
</gene>
<name>A0ABQ5K5P7_9EUKA</name>
<proteinExistence type="predicted"/>
<dbReference type="Pfam" id="PF03781">
    <property type="entry name" value="FGE-sulfatase"/>
    <property type="match status" value="1"/>
</dbReference>
<sequence>MAFNAITGKEWIEPFSGMEFVWVPGGCFMMGSPESEKGRKEYEGPLRKICVDGFWMGKYEVTQEEWLTLMDKNPS</sequence>
<evidence type="ECO:0000313" key="3">
    <source>
        <dbReference type="Proteomes" id="UP001057375"/>
    </source>
</evidence>
<feature type="domain" description="Sulfatase-modifying factor enzyme-like" evidence="1">
    <location>
        <begin position="19"/>
        <end position="72"/>
    </location>
</feature>
<dbReference type="Gene3D" id="3.90.1580.10">
    <property type="entry name" value="paralog of FGE (formylglycine-generating enzyme)"/>
    <property type="match status" value="1"/>
</dbReference>
<dbReference type="Proteomes" id="UP001057375">
    <property type="component" value="Unassembled WGS sequence"/>
</dbReference>
<feature type="non-terminal residue" evidence="2">
    <location>
        <position position="75"/>
    </location>
</feature>
<evidence type="ECO:0000259" key="1">
    <source>
        <dbReference type="Pfam" id="PF03781"/>
    </source>
</evidence>
<dbReference type="SUPFAM" id="SSF56436">
    <property type="entry name" value="C-type lectin-like"/>
    <property type="match status" value="1"/>
</dbReference>
<comment type="caution">
    <text evidence="2">The sequence shown here is derived from an EMBL/GenBank/DDBJ whole genome shotgun (WGS) entry which is preliminary data.</text>
</comment>
<keyword evidence="3" id="KW-1185">Reference proteome</keyword>
<evidence type="ECO:0000313" key="2">
    <source>
        <dbReference type="EMBL" id="GKT27902.1"/>
    </source>
</evidence>
<dbReference type="InterPro" id="IPR042095">
    <property type="entry name" value="SUMF_sf"/>
</dbReference>
<reference evidence="2" key="1">
    <citation type="submission" date="2022-03" db="EMBL/GenBank/DDBJ databases">
        <title>Draft genome sequence of Aduncisulcus paluster, a free-living microaerophilic Fornicata.</title>
        <authorList>
            <person name="Yuyama I."/>
            <person name="Kume K."/>
            <person name="Tamura T."/>
            <person name="Inagaki Y."/>
            <person name="Hashimoto T."/>
        </authorList>
    </citation>
    <scope>NUCLEOTIDE SEQUENCE</scope>
    <source>
        <strain evidence="2">NY0171</strain>
    </source>
</reference>
<dbReference type="EMBL" id="BQXS01007502">
    <property type="protein sequence ID" value="GKT27902.1"/>
    <property type="molecule type" value="Genomic_DNA"/>
</dbReference>
<organism evidence="2 3">
    <name type="scientific">Aduncisulcus paluster</name>
    <dbReference type="NCBI Taxonomy" id="2918883"/>
    <lineage>
        <taxon>Eukaryota</taxon>
        <taxon>Metamonada</taxon>
        <taxon>Carpediemonas-like organisms</taxon>
        <taxon>Aduncisulcus</taxon>
    </lineage>
</organism>
<dbReference type="InterPro" id="IPR016187">
    <property type="entry name" value="CTDL_fold"/>
</dbReference>